<dbReference type="SUPFAM" id="SSF47413">
    <property type="entry name" value="lambda repressor-like DNA-binding domains"/>
    <property type="match status" value="1"/>
</dbReference>
<organism evidence="3 4">
    <name type="scientific">Kibdelosporangium banguiense</name>
    <dbReference type="NCBI Taxonomy" id="1365924"/>
    <lineage>
        <taxon>Bacteria</taxon>
        <taxon>Bacillati</taxon>
        <taxon>Actinomycetota</taxon>
        <taxon>Actinomycetes</taxon>
        <taxon>Pseudonocardiales</taxon>
        <taxon>Pseudonocardiaceae</taxon>
        <taxon>Kibdelosporangium</taxon>
    </lineage>
</organism>
<accession>A0ABS4TQM5</accession>
<sequence length="184" mass="19693">MDRQQRETADPDVSPGPFGTFGGELRRWRAKRELSLAGLARLVHYSKGYLSKIENGDKRVTLDLARRCDEVLDAGGQLSALVPAPPDRPDVAIPEQVLPSDTDQCPYPGLAAFGPEDASWFFGRERAVVALTDVLTQRLHDGGPVAVVAPSGAGKSSLLRAGLVPALARGVSNCCCATWESRPT</sequence>
<dbReference type="Gene3D" id="1.10.260.40">
    <property type="entry name" value="lambda repressor-like DNA-binding domains"/>
    <property type="match status" value="1"/>
</dbReference>
<dbReference type="CDD" id="cd00093">
    <property type="entry name" value="HTH_XRE"/>
    <property type="match status" value="1"/>
</dbReference>
<gene>
    <name evidence="3" type="ORF">JOF56_007095</name>
</gene>
<dbReference type="InterPro" id="IPR049052">
    <property type="entry name" value="nSTAND1"/>
</dbReference>
<dbReference type="InterPro" id="IPR010982">
    <property type="entry name" value="Lambda_DNA-bd_dom_sf"/>
</dbReference>
<evidence type="ECO:0000259" key="2">
    <source>
        <dbReference type="PROSITE" id="PS50943"/>
    </source>
</evidence>
<feature type="region of interest" description="Disordered" evidence="1">
    <location>
        <begin position="1"/>
        <end position="21"/>
    </location>
</feature>
<dbReference type="EMBL" id="JAGINW010000001">
    <property type="protein sequence ID" value="MBP2326710.1"/>
    <property type="molecule type" value="Genomic_DNA"/>
</dbReference>
<feature type="domain" description="HTH cro/C1-type" evidence="2">
    <location>
        <begin position="25"/>
        <end position="78"/>
    </location>
</feature>
<evidence type="ECO:0000313" key="4">
    <source>
        <dbReference type="Proteomes" id="UP001519332"/>
    </source>
</evidence>
<evidence type="ECO:0000313" key="3">
    <source>
        <dbReference type="EMBL" id="MBP2326710.1"/>
    </source>
</evidence>
<dbReference type="Proteomes" id="UP001519332">
    <property type="component" value="Unassembled WGS sequence"/>
</dbReference>
<keyword evidence="4" id="KW-1185">Reference proteome</keyword>
<evidence type="ECO:0000256" key="1">
    <source>
        <dbReference type="SAM" id="MobiDB-lite"/>
    </source>
</evidence>
<dbReference type="SMART" id="SM00530">
    <property type="entry name" value="HTH_XRE"/>
    <property type="match status" value="1"/>
</dbReference>
<dbReference type="InterPro" id="IPR001387">
    <property type="entry name" value="Cro/C1-type_HTH"/>
</dbReference>
<proteinExistence type="predicted"/>
<dbReference type="InterPro" id="IPR027417">
    <property type="entry name" value="P-loop_NTPase"/>
</dbReference>
<dbReference type="SUPFAM" id="SSF52540">
    <property type="entry name" value="P-loop containing nucleoside triphosphate hydrolases"/>
    <property type="match status" value="1"/>
</dbReference>
<protein>
    <submittedName>
        <fullName evidence="3">Transcriptional regulator with XRE-family HTH domain</fullName>
    </submittedName>
</protein>
<dbReference type="Pfam" id="PF20703">
    <property type="entry name" value="nSTAND1"/>
    <property type="match status" value="1"/>
</dbReference>
<name>A0ABS4TQM5_9PSEU</name>
<reference evidence="3 4" key="1">
    <citation type="submission" date="2021-03" db="EMBL/GenBank/DDBJ databases">
        <title>Sequencing the genomes of 1000 actinobacteria strains.</title>
        <authorList>
            <person name="Klenk H.-P."/>
        </authorList>
    </citation>
    <scope>NUCLEOTIDE SEQUENCE [LARGE SCALE GENOMIC DNA]</scope>
    <source>
        <strain evidence="3 4">DSM 46670</strain>
    </source>
</reference>
<dbReference type="Pfam" id="PF13560">
    <property type="entry name" value="HTH_31"/>
    <property type="match status" value="1"/>
</dbReference>
<dbReference type="RefSeq" id="WP_209643747.1">
    <property type="nucleotide sequence ID" value="NZ_JAGINW010000001.1"/>
</dbReference>
<comment type="caution">
    <text evidence="3">The sequence shown here is derived from an EMBL/GenBank/DDBJ whole genome shotgun (WGS) entry which is preliminary data.</text>
</comment>
<dbReference type="PROSITE" id="PS50943">
    <property type="entry name" value="HTH_CROC1"/>
    <property type="match status" value="1"/>
</dbReference>